<feature type="transmembrane region" description="Helical" evidence="5">
    <location>
        <begin position="345"/>
        <end position="375"/>
    </location>
</feature>
<dbReference type="Gene3D" id="1.20.1250.20">
    <property type="entry name" value="MFS general substrate transporter like domains"/>
    <property type="match status" value="1"/>
</dbReference>
<dbReference type="EMBL" id="MU864563">
    <property type="protein sequence ID" value="KAK4183251.1"/>
    <property type="molecule type" value="Genomic_DNA"/>
</dbReference>
<evidence type="ECO:0000256" key="5">
    <source>
        <dbReference type="SAM" id="Phobius"/>
    </source>
</evidence>
<evidence type="ECO:0000256" key="2">
    <source>
        <dbReference type="ARBA" id="ARBA00022692"/>
    </source>
</evidence>
<dbReference type="InterPro" id="IPR011701">
    <property type="entry name" value="MFS"/>
</dbReference>
<keyword evidence="3 5" id="KW-1133">Transmembrane helix</keyword>
<gene>
    <name evidence="7" type="ORF">QBC35DRAFT_119858</name>
</gene>
<dbReference type="InterPro" id="IPR036259">
    <property type="entry name" value="MFS_trans_sf"/>
</dbReference>
<feature type="transmembrane region" description="Helical" evidence="5">
    <location>
        <begin position="167"/>
        <end position="190"/>
    </location>
</feature>
<keyword evidence="4 5" id="KW-0472">Membrane</keyword>
<dbReference type="SUPFAM" id="SSF103473">
    <property type="entry name" value="MFS general substrate transporter"/>
    <property type="match status" value="1"/>
</dbReference>
<keyword evidence="2 5" id="KW-0812">Transmembrane</keyword>
<dbReference type="Proteomes" id="UP001302126">
    <property type="component" value="Unassembled WGS sequence"/>
</dbReference>
<evidence type="ECO:0000256" key="4">
    <source>
        <dbReference type="ARBA" id="ARBA00023136"/>
    </source>
</evidence>
<feature type="transmembrane region" description="Helical" evidence="5">
    <location>
        <begin position="428"/>
        <end position="451"/>
    </location>
</feature>
<comment type="caution">
    <text evidence="7">The sequence shown here is derived from an EMBL/GenBank/DDBJ whole genome shotgun (WGS) entry which is preliminary data.</text>
</comment>
<accession>A0AAN6WK04</accession>
<dbReference type="PROSITE" id="PS50850">
    <property type="entry name" value="MFS"/>
    <property type="match status" value="1"/>
</dbReference>
<evidence type="ECO:0000313" key="7">
    <source>
        <dbReference type="EMBL" id="KAK4183251.1"/>
    </source>
</evidence>
<feature type="transmembrane region" description="Helical" evidence="5">
    <location>
        <begin position="395"/>
        <end position="416"/>
    </location>
</feature>
<feature type="transmembrane region" description="Helical" evidence="5">
    <location>
        <begin position="521"/>
        <end position="544"/>
    </location>
</feature>
<reference evidence="7" key="1">
    <citation type="journal article" date="2023" name="Mol. Phylogenet. Evol.">
        <title>Genome-scale phylogeny and comparative genomics of the fungal order Sordariales.</title>
        <authorList>
            <person name="Hensen N."/>
            <person name="Bonometti L."/>
            <person name="Westerberg I."/>
            <person name="Brannstrom I.O."/>
            <person name="Guillou S."/>
            <person name="Cros-Aarteil S."/>
            <person name="Calhoun S."/>
            <person name="Haridas S."/>
            <person name="Kuo A."/>
            <person name="Mondo S."/>
            <person name="Pangilinan J."/>
            <person name="Riley R."/>
            <person name="LaButti K."/>
            <person name="Andreopoulos B."/>
            <person name="Lipzen A."/>
            <person name="Chen C."/>
            <person name="Yan M."/>
            <person name="Daum C."/>
            <person name="Ng V."/>
            <person name="Clum A."/>
            <person name="Steindorff A."/>
            <person name="Ohm R.A."/>
            <person name="Martin F."/>
            <person name="Silar P."/>
            <person name="Natvig D.O."/>
            <person name="Lalanne C."/>
            <person name="Gautier V."/>
            <person name="Ament-Velasquez S.L."/>
            <person name="Kruys A."/>
            <person name="Hutchinson M.I."/>
            <person name="Powell A.J."/>
            <person name="Barry K."/>
            <person name="Miller A.N."/>
            <person name="Grigoriev I.V."/>
            <person name="Debuchy R."/>
            <person name="Gladieux P."/>
            <person name="Hiltunen Thoren M."/>
            <person name="Johannesson H."/>
        </authorList>
    </citation>
    <scope>NUCLEOTIDE SEQUENCE</scope>
    <source>
        <strain evidence="7">PSN309</strain>
    </source>
</reference>
<comment type="subcellular location">
    <subcellularLocation>
        <location evidence="1">Membrane</location>
        <topology evidence="1">Multi-pass membrane protein</topology>
    </subcellularLocation>
</comment>
<feature type="transmembrane region" description="Helical" evidence="5">
    <location>
        <begin position="225"/>
        <end position="246"/>
    </location>
</feature>
<evidence type="ECO:0000256" key="1">
    <source>
        <dbReference type="ARBA" id="ARBA00004141"/>
    </source>
</evidence>
<reference evidence="7" key="2">
    <citation type="submission" date="2023-05" db="EMBL/GenBank/DDBJ databases">
        <authorList>
            <consortium name="Lawrence Berkeley National Laboratory"/>
            <person name="Steindorff A."/>
            <person name="Hensen N."/>
            <person name="Bonometti L."/>
            <person name="Westerberg I."/>
            <person name="Brannstrom I.O."/>
            <person name="Guillou S."/>
            <person name="Cros-Aarteil S."/>
            <person name="Calhoun S."/>
            <person name="Haridas S."/>
            <person name="Kuo A."/>
            <person name="Mondo S."/>
            <person name="Pangilinan J."/>
            <person name="Riley R."/>
            <person name="Labutti K."/>
            <person name="Andreopoulos B."/>
            <person name="Lipzen A."/>
            <person name="Chen C."/>
            <person name="Yanf M."/>
            <person name="Daum C."/>
            <person name="Ng V."/>
            <person name="Clum A."/>
            <person name="Ohm R."/>
            <person name="Martin F."/>
            <person name="Silar P."/>
            <person name="Natvig D."/>
            <person name="Lalanne C."/>
            <person name="Gautier V."/>
            <person name="Ament-Velasquez S.L."/>
            <person name="Kruys A."/>
            <person name="Hutchinson M.I."/>
            <person name="Powell A.J."/>
            <person name="Barry K."/>
            <person name="Miller A.N."/>
            <person name="Grigoriev I.V."/>
            <person name="Debuchy R."/>
            <person name="Gladieux P."/>
            <person name="Thoren M.H."/>
            <person name="Johannesson H."/>
        </authorList>
    </citation>
    <scope>NUCLEOTIDE SEQUENCE</scope>
    <source>
        <strain evidence="7">PSN309</strain>
    </source>
</reference>
<dbReference type="GO" id="GO:0005886">
    <property type="term" value="C:plasma membrane"/>
    <property type="evidence" value="ECO:0007669"/>
    <property type="project" value="TreeGrafter"/>
</dbReference>
<keyword evidence="8" id="KW-1185">Reference proteome</keyword>
<dbReference type="AlphaFoldDB" id="A0AAN6WK04"/>
<feature type="transmembrane region" description="Helical" evidence="5">
    <location>
        <begin position="103"/>
        <end position="126"/>
    </location>
</feature>
<feature type="domain" description="Major facilitator superfamily (MFS) profile" evidence="6">
    <location>
        <begin position="72"/>
        <end position="566"/>
    </location>
</feature>
<feature type="transmembrane region" description="Helical" evidence="5">
    <location>
        <begin position="197"/>
        <end position="219"/>
    </location>
</feature>
<proteinExistence type="predicted"/>
<sequence length="566" mass="63206">MPFGILDCKKMEVVPGTAFMSDQDDLPPEYALIPREQLKHGTGRYKDVILVPQPSDSPNDPLNWPQWRKELVLFITSMSAAVIGAYGPMLSPGFVVIAHNLNITIPVLAQSTAWVILCIGLGLFITNPLAKIIGRRPVYIFAICIMFACSIWGAAVKEYDSFLASRIIAGIGMAPYEVLVQCTIGDLYFVHERATRIAVWNLFLLTGISGGALVAGYIIEREGYQWTFGVCAILFGVLMLAVVFLVPETAYRRDSLVPVPVDVKIGEKEGAMAEEREDGKVMMQLGHEHDVQHGGESYSDMQTTEPGGGRATEKKHTYWQSLRVFTGRYSHAPGWKPFVRPFVMLFYPAVFWGFLVYGTVITWIVVFSVVNGVIFVSPPYNFSISETGLISLSPFIMTILGEVISGPLNDWICVYLTKKNRGIYEPEFRLPLMSVALILGVVGFFGFGATVQYQTHWSGPVLCFGLANMSLVFAATCVFGYIVDAYREHNEEAFVAINTRNLLTFGLTYFVNEWLDAQGPLVVFCILGALFVFVSLLTIPLWIFGKKFRSFTGRNEWLQRFMNDNH</sequence>
<evidence type="ECO:0000256" key="3">
    <source>
        <dbReference type="ARBA" id="ARBA00022989"/>
    </source>
</evidence>
<evidence type="ECO:0000259" key="6">
    <source>
        <dbReference type="PROSITE" id="PS50850"/>
    </source>
</evidence>
<organism evidence="7 8">
    <name type="scientific">Podospora australis</name>
    <dbReference type="NCBI Taxonomy" id="1536484"/>
    <lineage>
        <taxon>Eukaryota</taxon>
        <taxon>Fungi</taxon>
        <taxon>Dikarya</taxon>
        <taxon>Ascomycota</taxon>
        <taxon>Pezizomycotina</taxon>
        <taxon>Sordariomycetes</taxon>
        <taxon>Sordariomycetidae</taxon>
        <taxon>Sordariales</taxon>
        <taxon>Podosporaceae</taxon>
        <taxon>Podospora</taxon>
    </lineage>
</organism>
<name>A0AAN6WK04_9PEZI</name>
<dbReference type="Pfam" id="PF07690">
    <property type="entry name" value="MFS_1"/>
    <property type="match status" value="1"/>
</dbReference>
<evidence type="ECO:0000313" key="8">
    <source>
        <dbReference type="Proteomes" id="UP001302126"/>
    </source>
</evidence>
<dbReference type="PANTHER" id="PTHR23502">
    <property type="entry name" value="MAJOR FACILITATOR SUPERFAMILY"/>
    <property type="match status" value="1"/>
</dbReference>
<dbReference type="InterPro" id="IPR020846">
    <property type="entry name" value="MFS_dom"/>
</dbReference>
<protein>
    <submittedName>
        <fullName evidence="7">Major facilitator superfamily domain-containing protein</fullName>
    </submittedName>
</protein>
<dbReference type="GO" id="GO:0022857">
    <property type="term" value="F:transmembrane transporter activity"/>
    <property type="evidence" value="ECO:0007669"/>
    <property type="project" value="InterPro"/>
</dbReference>
<dbReference type="PANTHER" id="PTHR23502:SF20">
    <property type="entry name" value="TRANSPORTER, PUTATIVE (AFU_ORTHOLOGUE AFUA_6G13880)-RELATED"/>
    <property type="match status" value="1"/>
</dbReference>
<feature type="transmembrane region" description="Helical" evidence="5">
    <location>
        <begin position="71"/>
        <end position="91"/>
    </location>
</feature>
<feature type="transmembrane region" description="Helical" evidence="5">
    <location>
        <begin position="457"/>
        <end position="483"/>
    </location>
</feature>
<feature type="transmembrane region" description="Helical" evidence="5">
    <location>
        <begin position="138"/>
        <end position="155"/>
    </location>
</feature>